<organism evidence="2 3">
    <name type="scientific">Hibiscus sabdariffa</name>
    <name type="common">roselle</name>
    <dbReference type="NCBI Taxonomy" id="183260"/>
    <lineage>
        <taxon>Eukaryota</taxon>
        <taxon>Viridiplantae</taxon>
        <taxon>Streptophyta</taxon>
        <taxon>Embryophyta</taxon>
        <taxon>Tracheophyta</taxon>
        <taxon>Spermatophyta</taxon>
        <taxon>Magnoliopsida</taxon>
        <taxon>eudicotyledons</taxon>
        <taxon>Gunneridae</taxon>
        <taxon>Pentapetalae</taxon>
        <taxon>rosids</taxon>
        <taxon>malvids</taxon>
        <taxon>Malvales</taxon>
        <taxon>Malvaceae</taxon>
        <taxon>Malvoideae</taxon>
        <taxon>Hibiscus</taxon>
    </lineage>
</organism>
<evidence type="ECO:0008006" key="4">
    <source>
        <dbReference type="Google" id="ProtNLM"/>
    </source>
</evidence>
<evidence type="ECO:0000256" key="1">
    <source>
        <dbReference type="SAM" id="SignalP"/>
    </source>
</evidence>
<feature type="signal peptide" evidence="1">
    <location>
        <begin position="1"/>
        <end position="19"/>
    </location>
</feature>
<dbReference type="PANTHER" id="PTHR47273">
    <property type="entry name" value="EXPRESSED PROTEIN"/>
    <property type="match status" value="1"/>
</dbReference>
<dbReference type="Proteomes" id="UP001396334">
    <property type="component" value="Unassembled WGS sequence"/>
</dbReference>
<comment type="caution">
    <text evidence="2">The sequence shown here is derived from an EMBL/GenBank/DDBJ whole genome shotgun (WGS) entry which is preliminary data.</text>
</comment>
<dbReference type="PANTHER" id="PTHR47273:SF6">
    <property type="entry name" value="POLLEN OLE E 1 ALLERGEN AND EXTENSIN FAMILY PROTEIN"/>
    <property type="match status" value="1"/>
</dbReference>
<feature type="chain" id="PRO_5046773541" description="Pollen Ole e 1 allergen and extensin family protein" evidence="1">
    <location>
        <begin position="20"/>
        <end position="190"/>
    </location>
</feature>
<sequence length="190" mass="21338">MISMMTMVIVSSFLEQSVASELEEMVVEKPILYELWSRDEMMRLAGYGEEKLSTVLITGSVLCQACQHHHPQLRSWPIPGAMVVVKCETPTKSDTRQVTTDEYGDFMIDLPSHLHGVVNLEKMCSVKIIRIPKKSMCQSAPVKKHKYLTISSVGDGIRTYTTGKIMFQHITSKPLESCITKVTNTTKQTA</sequence>
<accession>A0ABR2N6M0</accession>
<dbReference type="Pfam" id="PF01190">
    <property type="entry name" value="Pollen_Ole_e_1"/>
    <property type="match status" value="1"/>
</dbReference>
<name>A0ABR2N6M0_9ROSI</name>
<keyword evidence="1" id="KW-0732">Signal</keyword>
<evidence type="ECO:0000313" key="2">
    <source>
        <dbReference type="EMBL" id="KAK8971763.1"/>
    </source>
</evidence>
<keyword evidence="3" id="KW-1185">Reference proteome</keyword>
<gene>
    <name evidence="2" type="ORF">V6N11_081461</name>
</gene>
<reference evidence="2 3" key="1">
    <citation type="journal article" date="2024" name="G3 (Bethesda)">
        <title>Genome assembly of Hibiscus sabdariffa L. provides insights into metabolisms of medicinal natural products.</title>
        <authorList>
            <person name="Kim T."/>
        </authorList>
    </citation>
    <scope>NUCLEOTIDE SEQUENCE [LARGE SCALE GENOMIC DNA]</scope>
    <source>
        <strain evidence="2">TK-2024</strain>
        <tissue evidence="2">Old leaves</tissue>
    </source>
</reference>
<protein>
    <recommendedName>
        <fullName evidence="4">Pollen Ole e 1 allergen and extensin family protein</fullName>
    </recommendedName>
</protein>
<evidence type="ECO:0000313" key="3">
    <source>
        <dbReference type="Proteomes" id="UP001396334"/>
    </source>
</evidence>
<proteinExistence type="predicted"/>
<dbReference type="EMBL" id="JBBPBN010000241">
    <property type="protein sequence ID" value="KAK8971763.1"/>
    <property type="molecule type" value="Genomic_DNA"/>
</dbReference>